<evidence type="ECO:0000256" key="1">
    <source>
        <dbReference type="SAM" id="MobiDB-lite"/>
    </source>
</evidence>
<comment type="caution">
    <text evidence="3">The sequence shown here is derived from an EMBL/GenBank/DDBJ whole genome shotgun (WGS) entry which is preliminary data.</text>
</comment>
<reference evidence="3 4" key="1">
    <citation type="journal article" date="2022" name="Nat. Plants">
        <title>Genomes of leafy and leafless Platanthera orchids illuminate the evolution of mycoheterotrophy.</title>
        <authorList>
            <person name="Li M.H."/>
            <person name="Liu K.W."/>
            <person name="Li Z."/>
            <person name="Lu H.C."/>
            <person name="Ye Q.L."/>
            <person name="Zhang D."/>
            <person name="Wang J.Y."/>
            <person name="Li Y.F."/>
            <person name="Zhong Z.M."/>
            <person name="Liu X."/>
            <person name="Yu X."/>
            <person name="Liu D.K."/>
            <person name="Tu X.D."/>
            <person name="Liu B."/>
            <person name="Hao Y."/>
            <person name="Liao X.Y."/>
            <person name="Jiang Y.T."/>
            <person name="Sun W.H."/>
            <person name="Chen J."/>
            <person name="Chen Y.Q."/>
            <person name="Ai Y."/>
            <person name="Zhai J.W."/>
            <person name="Wu S.S."/>
            <person name="Zhou Z."/>
            <person name="Hsiao Y.Y."/>
            <person name="Wu W.L."/>
            <person name="Chen Y.Y."/>
            <person name="Lin Y.F."/>
            <person name="Hsu J.L."/>
            <person name="Li C.Y."/>
            <person name="Wang Z.W."/>
            <person name="Zhao X."/>
            <person name="Zhong W.Y."/>
            <person name="Ma X.K."/>
            <person name="Ma L."/>
            <person name="Huang J."/>
            <person name="Chen G.Z."/>
            <person name="Huang M.Z."/>
            <person name="Huang L."/>
            <person name="Peng D.H."/>
            <person name="Luo Y.B."/>
            <person name="Zou S.Q."/>
            <person name="Chen S.P."/>
            <person name="Lan S."/>
            <person name="Tsai W.C."/>
            <person name="Van de Peer Y."/>
            <person name="Liu Z.J."/>
        </authorList>
    </citation>
    <scope>NUCLEOTIDE SEQUENCE [LARGE SCALE GENOMIC DNA]</scope>
    <source>
        <strain evidence="3">Lor288</strain>
    </source>
</reference>
<gene>
    <name evidence="3" type="ORF">KSP40_PGU004095</name>
</gene>
<feature type="compositionally biased region" description="Basic residues" evidence="1">
    <location>
        <begin position="99"/>
        <end position="118"/>
    </location>
</feature>
<keyword evidence="2" id="KW-1133">Transmembrane helix</keyword>
<dbReference type="Proteomes" id="UP001412067">
    <property type="component" value="Unassembled WGS sequence"/>
</dbReference>
<dbReference type="EMBL" id="JBBWWR010000020">
    <property type="protein sequence ID" value="KAK8940014.1"/>
    <property type="molecule type" value="Genomic_DNA"/>
</dbReference>
<name>A0ABR2LHE6_9ASPA</name>
<feature type="region of interest" description="Disordered" evidence="1">
    <location>
        <begin position="146"/>
        <end position="169"/>
    </location>
</feature>
<proteinExistence type="predicted"/>
<keyword evidence="4" id="KW-1185">Reference proteome</keyword>
<keyword evidence="2" id="KW-0812">Transmembrane</keyword>
<accession>A0ABR2LHE6</accession>
<evidence type="ECO:0000256" key="2">
    <source>
        <dbReference type="SAM" id="Phobius"/>
    </source>
</evidence>
<sequence length="169" mass="19516">MFDILPPSIHSFATLSLSLSFSLCFYLRRPWKETTASPFGLEVGSRATHEAHSIIPSSTHTRINGENQHPALGLLLLGHRQQIRRQPHPHLLRRLARHRYRGKQKHCRRGPREPRRHPLPPPPPLCRPANIRESARKLLLFTAPPMEPTSAAMKPPPFEKRTRRRTRIL</sequence>
<keyword evidence="2" id="KW-0472">Membrane</keyword>
<evidence type="ECO:0000313" key="3">
    <source>
        <dbReference type="EMBL" id="KAK8940014.1"/>
    </source>
</evidence>
<feature type="transmembrane region" description="Helical" evidence="2">
    <location>
        <begin position="6"/>
        <end position="27"/>
    </location>
</feature>
<protein>
    <submittedName>
        <fullName evidence="3">Uncharacterized protein</fullName>
    </submittedName>
</protein>
<evidence type="ECO:0000313" key="4">
    <source>
        <dbReference type="Proteomes" id="UP001412067"/>
    </source>
</evidence>
<feature type="region of interest" description="Disordered" evidence="1">
    <location>
        <begin position="99"/>
        <end position="128"/>
    </location>
</feature>
<organism evidence="3 4">
    <name type="scientific">Platanthera guangdongensis</name>
    <dbReference type="NCBI Taxonomy" id="2320717"/>
    <lineage>
        <taxon>Eukaryota</taxon>
        <taxon>Viridiplantae</taxon>
        <taxon>Streptophyta</taxon>
        <taxon>Embryophyta</taxon>
        <taxon>Tracheophyta</taxon>
        <taxon>Spermatophyta</taxon>
        <taxon>Magnoliopsida</taxon>
        <taxon>Liliopsida</taxon>
        <taxon>Asparagales</taxon>
        <taxon>Orchidaceae</taxon>
        <taxon>Orchidoideae</taxon>
        <taxon>Orchideae</taxon>
        <taxon>Orchidinae</taxon>
        <taxon>Platanthera</taxon>
    </lineage>
</organism>